<feature type="domain" description="AAA" evidence="1">
    <location>
        <begin position="21"/>
        <end position="129"/>
    </location>
</feature>
<evidence type="ECO:0000313" key="4">
    <source>
        <dbReference type="Proteomes" id="UP001501094"/>
    </source>
</evidence>
<comment type="caution">
    <text evidence="3">The sequence shown here is derived from an EMBL/GenBank/DDBJ whole genome shotgun (WGS) entry which is preliminary data.</text>
</comment>
<keyword evidence="4" id="KW-1185">Reference proteome</keyword>
<feature type="domain" description="DUF4143" evidence="2">
    <location>
        <begin position="194"/>
        <end position="372"/>
    </location>
</feature>
<accession>A0ABN2N5W4</accession>
<dbReference type="Pfam" id="PF13635">
    <property type="entry name" value="DUF4143"/>
    <property type="match status" value="1"/>
</dbReference>
<dbReference type="InterPro" id="IPR025420">
    <property type="entry name" value="DUF4143"/>
</dbReference>
<reference evidence="3 4" key="1">
    <citation type="journal article" date="2019" name="Int. J. Syst. Evol. Microbiol.">
        <title>The Global Catalogue of Microorganisms (GCM) 10K type strain sequencing project: providing services to taxonomists for standard genome sequencing and annotation.</title>
        <authorList>
            <consortium name="The Broad Institute Genomics Platform"/>
            <consortium name="The Broad Institute Genome Sequencing Center for Infectious Disease"/>
            <person name="Wu L."/>
            <person name="Ma J."/>
        </authorList>
    </citation>
    <scope>NUCLEOTIDE SEQUENCE [LARGE SCALE GENOMIC DNA]</scope>
    <source>
        <strain evidence="3 4">JCM 14326</strain>
    </source>
</reference>
<organism evidence="3 4">
    <name type="scientific">Myceligenerans crystallogenes</name>
    <dbReference type="NCBI Taxonomy" id="316335"/>
    <lineage>
        <taxon>Bacteria</taxon>
        <taxon>Bacillati</taxon>
        <taxon>Actinomycetota</taxon>
        <taxon>Actinomycetes</taxon>
        <taxon>Micrococcales</taxon>
        <taxon>Promicromonosporaceae</taxon>
        <taxon>Myceligenerans</taxon>
    </lineage>
</organism>
<protein>
    <submittedName>
        <fullName evidence="3">DUF4143 domain-containing protein</fullName>
    </submittedName>
</protein>
<dbReference type="PANTHER" id="PTHR43566:SF2">
    <property type="entry name" value="DUF4143 DOMAIN-CONTAINING PROTEIN"/>
    <property type="match status" value="1"/>
</dbReference>
<name>A0ABN2N5W4_9MICO</name>
<dbReference type="Pfam" id="PF13173">
    <property type="entry name" value="AAA_14"/>
    <property type="match status" value="1"/>
</dbReference>
<dbReference type="EMBL" id="BAAANL010000001">
    <property type="protein sequence ID" value="GAA1853563.1"/>
    <property type="molecule type" value="Genomic_DNA"/>
</dbReference>
<dbReference type="RefSeq" id="WP_344099696.1">
    <property type="nucleotide sequence ID" value="NZ_BAAANL010000001.1"/>
</dbReference>
<proteinExistence type="predicted"/>
<sequence length="424" mass="45757">MDYIPRILDRQLDDLLQGLPALAIVGPKAVGKTETASRRARSVLDLGDEFELSLLQNDPSRLTKAERPVLVDEWQVHPPVWDAVRRAVDRGADAGDFLLTGSAAPTKKPMHSGAGRIVQMRMRPMSLAERALGEPTVSLGTLLAGGRPALSGGSSVGLEEYAREITSSGFPGIRRLPERFRKDALDGYLAAVVDRDFAELGHVVRRPGTLRAWLRAYAAATSTTTSYNSILEAATPGDADKPARTTTVAYREILERMWLVEEVPAWTGIGSIMTALGASPKHQMCDPALAARLLNVSSDALLERAHPGTVPLPRNGSLIGALFESLVTLSVQVYAEAHGARVSHLRTKRGEHEVDLIVERGDGKIVAIEVKLTAIPDGDDVQHLRWLQDKLGDDLLDAVLITTGPAAYRRDDGIAVVPAELLGP</sequence>
<evidence type="ECO:0000259" key="2">
    <source>
        <dbReference type="Pfam" id="PF13635"/>
    </source>
</evidence>
<dbReference type="Proteomes" id="UP001501094">
    <property type="component" value="Unassembled WGS sequence"/>
</dbReference>
<evidence type="ECO:0000313" key="3">
    <source>
        <dbReference type="EMBL" id="GAA1853563.1"/>
    </source>
</evidence>
<evidence type="ECO:0000259" key="1">
    <source>
        <dbReference type="Pfam" id="PF13173"/>
    </source>
</evidence>
<dbReference type="PANTHER" id="PTHR43566">
    <property type="entry name" value="CONSERVED PROTEIN"/>
    <property type="match status" value="1"/>
</dbReference>
<gene>
    <name evidence="3" type="ORF">GCM10009751_07830</name>
</gene>
<dbReference type="InterPro" id="IPR041682">
    <property type="entry name" value="AAA_14"/>
</dbReference>